<evidence type="ECO:0000256" key="4">
    <source>
        <dbReference type="SAM" id="MobiDB-lite"/>
    </source>
</evidence>
<dbReference type="EnsemblPlants" id="Bo3g007470.1">
    <property type="protein sequence ID" value="Bo3g007470.1"/>
    <property type="gene ID" value="Bo3g007470"/>
</dbReference>
<keyword evidence="2" id="KW-0863">Zinc-finger</keyword>
<dbReference type="InterPro" id="IPR003656">
    <property type="entry name" value="Znf_BED"/>
</dbReference>
<dbReference type="Gramene" id="Bo3g007470.1">
    <property type="protein sequence ID" value="Bo3g007470.1"/>
    <property type="gene ID" value="Bo3g007470"/>
</dbReference>
<keyword evidence="1" id="KW-0479">Metal-binding</keyword>
<accession>A0A0D3B0R3</accession>
<feature type="region of interest" description="Disordered" evidence="4">
    <location>
        <begin position="1"/>
        <end position="28"/>
    </location>
</feature>
<dbReference type="SMART" id="SM00614">
    <property type="entry name" value="ZnF_BED"/>
    <property type="match status" value="1"/>
</dbReference>
<feature type="domain" description="BED-type" evidence="5">
    <location>
        <begin position="37"/>
        <end position="75"/>
    </location>
</feature>
<keyword evidence="3" id="KW-0862">Zinc</keyword>
<evidence type="ECO:0000313" key="6">
    <source>
        <dbReference type="EnsemblPlants" id="Bo3g007470.1"/>
    </source>
</evidence>
<dbReference type="GO" id="GO:0003677">
    <property type="term" value="F:DNA binding"/>
    <property type="evidence" value="ECO:0007669"/>
    <property type="project" value="InterPro"/>
</dbReference>
<keyword evidence="7" id="KW-1185">Reference proteome</keyword>
<evidence type="ECO:0000256" key="2">
    <source>
        <dbReference type="ARBA" id="ARBA00022771"/>
    </source>
</evidence>
<dbReference type="Pfam" id="PF02892">
    <property type="entry name" value="zf-BED"/>
    <property type="match status" value="1"/>
</dbReference>
<sequence length="157" mass="17339">MDKGKTTSKKRKESDSPTQSPKSKRKLPTRSLACNVFTRLEDDDSRCSCNDCGKTYSCNPATGGTTNLNAHMKKCKAYLDHVESGSQNVILTVGGTSDNSGKVVGMTKPFDQVAYWLRASLRSEAMRSLDLLEEENKFMDSLEEELNPHGNEVHTSS</sequence>
<proteinExistence type="predicted"/>
<dbReference type="Proteomes" id="UP000032141">
    <property type="component" value="Chromosome C3"/>
</dbReference>
<evidence type="ECO:0000313" key="7">
    <source>
        <dbReference type="Proteomes" id="UP000032141"/>
    </source>
</evidence>
<protein>
    <recommendedName>
        <fullName evidence="5">BED-type domain-containing protein</fullName>
    </recommendedName>
</protein>
<dbReference type="GO" id="GO:0008270">
    <property type="term" value="F:zinc ion binding"/>
    <property type="evidence" value="ECO:0007669"/>
    <property type="project" value="UniProtKB-KW"/>
</dbReference>
<dbReference type="HOGENOM" id="CLU_1680364_0_0_1"/>
<name>A0A0D3B0R3_BRAOL</name>
<evidence type="ECO:0000259" key="5">
    <source>
        <dbReference type="Pfam" id="PF02892"/>
    </source>
</evidence>
<reference evidence="6 7" key="1">
    <citation type="journal article" date="2014" name="Genome Biol.">
        <title>Transcriptome and methylome profiling reveals relics of genome dominance in the mesopolyploid Brassica oleracea.</title>
        <authorList>
            <person name="Parkin I.A."/>
            <person name="Koh C."/>
            <person name="Tang H."/>
            <person name="Robinson S.J."/>
            <person name="Kagale S."/>
            <person name="Clarke W.E."/>
            <person name="Town C.D."/>
            <person name="Nixon J."/>
            <person name="Krishnakumar V."/>
            <person name="Bidwell S.L."/>
            <person name="Denoeud F."/>
            <person name="Belcram H."/>
            <person name="Links M.G."/>
            <person name="Just J."/>
            <person name="Clarke C."/>
            <person name="Bender T."/>
            <person name="Huebert T."/>
            <person name="Mason A.S."/>
            <person name="Pires J.C."/>
            <person name="Barker G."/>
            <person name="Moore J."/>
            <person name="Walley P.G."/>
            <person name="Manoli S."/>
            <person name="Batley J."/>
            <person name="Edwards D."/>
            <person name="Nelson M.N."/>
            <person name="Wang X."/>
            <person name="Paterson A.H."/>
            <person name="King G."/>
            <person name="Bancroft I."/>
            <person name="Chalhoub B."/>
            <person name="Sharpe A.G."/>
        </authorList>
    </citation>
    <scope>NUCLEOTIDE SEQUENCE</scope>
    <source>
        <strain evidence="6 7">cv. TO1000</strain>
    </source>
</reference>
<reference evidence="6" key="2">
    <citation type="submission" date="2015-03" db="UniProtKB">
        <authorList>
            <consortium name="EnsemblPlants"/>
        </authorList>
    </citation>
    <scope>IDENTIFICATION</scope>
</reference>
<evidence type="ECO:0000256" key="3">
    <source>
        <dbReference type="ARBA" id="ARBA00022833"/>
    </source>
</evidence>
<feature type="compositionally biased region" description="Basic residues" evidence="4">
    <location>
        <begin position="1"/>
        <end position="11"/>
    </location>
</feature>
<dbReference type="eggNOG" id="KOG1121">
    <property type="taxonomic scope" value="Eukaryota"/>
</dbReference>
<organism evidence="6 7">
    <name type="scientific">Brassica oleracea var. oleracea</name>
    <dbReference type="NCBI Taxonomy" id="109376"/>
    <lineage>
        <taxon>Eukaryota</taxon>
        <taxon>Viridiplantae</taxon>
        <taxon>Streptophyta</taxon>
        <taxon>Embryophyta</taxon>
        <taxon>Tracheophyta</taxon>
        <taxon>Spermatophyta</taxon>
        <taxon>Magnoliopsida</taxon>
        <taxon>eudicotyledons</taxon>
        <taxon>Gunneridae</taxon>
        <taxon>Pentapetalae</taxon>
        <taxon>rosids</taxon>
        <taxon>malvids</taxon>
        <taxon>Brassicales</taxon>
        <taxon>Brassicaceae</taxon>
        <taxon>Brassiceae</taxon>
        <taxon>Brassica</taxon>
    </lineage>
</organism>
<dbReference type="AlphaFoldDB" id="A0A0D3B0R3"/>
<evidence type="ECO:0000256" key="1">
    <source>
        <dbReference type="ARBA" id="ARBA00022723"/>
    </source>
</evidence>